<dbReference type="SUPFAM" id="SSF57850">
    <property type="entry name" value="RING/U-box"/>
    <property type="match status" value="3"/>
</dbReference>
<dbReference type="EC" id="2.3.2.31" evidence="2"/>
<evidence type="ECO:0000313" key="14">
    <source>
        <dbReference type="EMBL" id="CAF3831018.1"/>
    </source>
</evidence>
<feature type="domain" description="RING-type" evidence="11">
    <location>
        <begin position="617"/>
        <end position="662"/>
    </location>
</feature>
<protein>
    <recommendedName>
        <fullName evidence="2">RBR-type E3 ubiquitin transferase</fullName>
        <ecNumber evidence="2">2.3.2.31</ecNumber>
    </recommendedName>
</protein>
<evidence type="ECO:0000256" key="2">
    <source>
        <dbReference type="ARBA" id="ARBA00012251"/>
    </source>
</evidence>
<evidence type="ECO:0000256" key="7">
    <source>
        <dbReference type="ARBA" id="ARBA00022786"/>
    </source>
</evidence>
<dbReference type="Pfam" id="PF22191">
    <property type="entry name" value="IBR_1"/>
    <property type="match status" value="1"/>
</dbReference>
<comment type="caution">
    <text evidence="13">The sequence shown here is derived from an EMBL/GenBank/DDBJ whole genome shotgun (WGS) entry which is preliminary data.</text>
</comment>
<evidence type="ECO:0000256" key="8">
    <source>
        <dbReference type="ARBA" id="ARBA00022833"/>
    </source>
</evidence>
<evidence type="ECO:0000313" key="13">
    <source>
        <dbReference type="EMBL" id="CAF1063041.1"/>
    </source>
</evidence>
<feature type="region of interest" description="Disordered" evidence="10">
    <location>
        <begin position="1"/>
        <end position="33"/>
    </location>
</feature>
<dbReference type="Pfam" id="PF01485">
    <property type="entry name" value="IBR"/>
    <property type="match status" value="1"/>
</dbReference>
<dbReference type="GO" id="GO:0008270">
    <property type="term" value="F:zinc ion binding"/>
    <property type="evidence" value="ECO:0007669"/>
    <property type="project" value="UniProtKB-KW"/>
</dbReference>
<dbReference type="SMART" id="SM00647">
    <property type="entry name" value="IBR"/>
    <property type="match status" value="1"/>
</dbReference>
<evidence type="ECO:0000256" key="6">
    <source>
        <dbReference type="ARBA" id="ARBA00022771"/>
    </source>
</evidence>
<evidence type="ECO:0000259" key="11">
    <source>
        <dbReference type="PROSITE" id="PS50089"/>
    </source>
</evidence>
<evidence type="ECO:0000313" key="15">
    <source>
        <dbReference type="Proteomes" id="UP000663829"/>
    </source>
</evidence>
<evidence type="ECO:0000256" key="5">
    <source>
        <dbReference type="ARBA" id="ARBA00022737"/>
    </source>
</evidence>
<name>A0A814L9H7_9BILA</name>
<evidence type="ECO:0000259" key="12">
    <source>
        <dbReference type="PROSITE" id="PS51873"/>
    </source>
</evidence>
<proteinExistence type="predicted"/>
<keyword evidence="15" id="KW-1185">Reference proteome</keyword>
<dbReference type="InterPro" id="IPR013083">
    <property type="entry name" value="Znf_RING/FYVE/PHD"/>
</dbReference>
<dbReference type="GO" id="GO:0016567">
    <property type="term" value="P:protein ubiquitination"/>
    <property type="evidence" value="ECO:0007669"/>
    <property type="project" value="InterPro"/>
</dbReference>
<dbReference type="AlphaFoldDB" id="A0A814L9H7"/>
<dbReference type="InterPro" id="IPR044066">
    <property type="entry name" value="TRIAD_supradom"/>
</dbReference>
<evidence type="ECO:0000256" key="3">
    <source>
        <dbReference type="ARBA" id="ARBA00022679"/>
    </source>
</evidence>
<dbReference type="Proteomes" id="UP000663829">
    <property type="component" value="Unassembled WGS sequence"/>
</dbReference>
<accession>A0A814L9H7</accession>
<evidence type="ECO:0000256" key="4">
    <source>
        <dbReference type="ARBA" id="ARBA00022723"/>
    </source>
</evidence>
<feature type="domain" description="RING-type" evidence="12">
    <location>
        <begin position="613"/>
        <end position="825"/>
    </location>
</feature>
<dbReference type="OrthoDB" id="1431934at2759"/>
<evidence type="ECO:0000256" key="1">
    <source>
        <dbReference type="ARBA" id="ARBA00001798"/>
    </source>
</evidence>
<evidence type="ECO:0000256" key="10">
    <source>
        <dbReference type="SAM" id="MobiDB-lite"/>
    </source>
</evidence>
<evidence type="ECO:0000256" key="9">
    <source>
        <dbReference type="PROSITE-ProRule" id="PRU00175"/>
    </source>
</evidence>
<keyword evidence="6 9" id="KW-0863">Zinc-finger</keyword>
<dbReference type="InterPro" id="IPR031127">
    <property type="entry name" value="E3_UB_ligase_RBR"/>
</dbReference>
<keyword evidence="7" id="KW-0833">Ubl conjugation pathway</keyword>
<dbReference type="InterPro" id="IPR002867">
    <property type="entry name" value="IBR_dom"/>
</dbReference>
<keyword evidence="5" id="KW-0677">Repeat</keyword>
<dbReference type="Gene3D" id="1.20.120.1750">
    <property type="match status" value="1"/>
</dbReference>
<dbReference type="PANTHER" id="PTHR11685">
    <property type="entry name" value="RBR FAMILY RING FINGER AND IBR DOMAIN-CONTAINING"/>
    <property type="match status" value="1"/>
</dbReference>
<sequence>MASWNEKPNLRPSKEKDIKGKTTFRRNNPNQSNHSYIHALWNETTAPVGDDYFGIRDQNVQYSLNKHKRWHLLKKFRDEITNGSTTSSSSEEEGEEQNNNPNSKNNRWKQKSRYRLYEFHNTEKQANCIGITSNVGEQRNRTPQKTYMQLNTPGQIMNPRHNNNTGEQQQTGNQRQLVRDERRNTGNEAGMEENSGDRDVDVSYYAITPPPARLSNIRKHQGKAKKTNGSIQRARYTQVQEHLDIVEHINDNMDDIPVTPETPYYQSTFPQIMLNSFINNNNENEEKRTTVSYTDNDTLIKDTKGSVIYMPEEHGKHQEHLKELKNIAKNKNDNKSSISAKKFRRQASREERLYNKAMKHYKSQVSANDGDNDDKSNNNEASAITEQKSNHQLMKMCFRSTLLHRSDIQLDKLTKDYGSNFIHAQCYPVKYLIRITDKVKQAASRFRAHWEELLSKSRQNKLDQDFQACFDLFPFYCTLETYLIILFDDNTLATSSDYVHARCAINIDVYSSTLSLENLNDSSPYSMNELIEKCVDFITSLPLDVFKPIENELHRRKYNDDEFNYMSETEFVNHQIGQLQLIDQTTKHTLPSSSTITEEEGEDDTLNEYELIKPSLCTNCYCDMDLTTEATALKTCAHWLCNQCWDQYIQTSIKRNSVITCPEWNCNSVLDVGTFVSLVNVRCLNKYERNIETCLVNFSRTFIKCPNKSCNNIVRITDSSSDFVRCRCGHEFCLSCKEEPHFPALCKSYKLYMTEVYRNGDLISDFNAIIKVEGRNCLSCNKFINKNGGCNHMTCLCGAQFCWTCYGWWSEHTAPDGSFKCPKPAVDMQVETLLKEHNDALKHYYTAILHRRERFYELQNKRMEHAKRLISTIPLDTFNSDTIQKQIDKREQLSKHTQSMAQYVNTLHRICEFVAVSADGYGDSEPQFKNVLPILETLTTNITQVLEGGRGYKAIEQLKDLYDKTQKEIQKLRRAVTMRNLRMKSGYLTS</sequence>
<keyword evidence="8" id="KW-0862">Zinc</keyword>
<feature type="compositionally biased region" description="Basic and acidic residues" evidence="10">
    <location>
        <begin position="8"/>
        <end position="20"/>
    </location>
</feature>
<comment type="catalytic activity">
    <reaction evidence="1">
        <text>[E2 ubiquitin-conjugating enzyme]-S-ubiquitinyl-L-cysteine + [acceptor protein]-L-lysine = [E2 ubiquitin-conjugating enzyme]-L-cysteine + [acceptor protein]-N(6)-ubiquitinyl-L-lysine.</text>
        <dbReference type="EC" id="2.3.2.31"/>
    </reaction>
</comment>
<gene>
    <name evidence="13" type="ORF">GPM918_LOCUS16880</name>
    <name evidence="14" type="ORF">SRO942_LOCUS16875</name>
</gene>
<dbReference type="PROSITE" id="PS51873">
    <property type="entry name" value="TRIAD"/>
    <property type="match status" value="1"/>
</dbReference>
<keyword evidence="3" id="KW-0808">Transferase</keyword>
<keyword evidence="4" id="KW-0479">Metal-binding</keyword>
<dbReference type="Proteomes" id="UP000681722">
    <property type="component" value="Unassembled WGS sequence"/>
</dbReference>
<organism evidence="13 15">
    <name type="scientific">Didymodactylos carnosus</name>
    <dbReference type="NCBI Taxonomy" id="1234261"/>
    <lineage>
        <taxon>Eukaryota</taxon>
        <taxon>Metazoa</taxon>
        <taxon>Spiralia</taxon>
        <taxon>Gnathifera</taxon>
        <taxon>Rotifera</taxon>
        <taxon>Eurotatoria</taxon>
        <taxon>Bdelloidea</taxon>
        <taxon>Philodinida</taxon>
        <taxon>Philodinidae</taxon>
        <taxon>Didymodactylos</taxon>
    </lineage>
</organism>
<reference evidence="13" key="1">
    <citation type="submission" date="2021-02" db="EMBL/GenBank/DDBJ databases">
        <authorList>
            <person name="Nowell W R."/>
        </authorList>
    </citation>
    <scope>NUCLEOTIDE SEQUENCE</scope>
</reference>
<dbReference type="Gene3D" id="3.30.40.10">
    <property type="entry name" value="Zinc/RING finger domain, C3HC4 (zinc finger)"/>
    <property type="match status" value="1"/>
</dbReference>
<dbReference type="GO" id="GO:0061630">
    <property type="term" value="F:ubiquitin protein ligase activity"/>
    <property type="evidence" value="ECO:0007669"/>
    <property type="project" value="UniProtKB-EC"/>
</dbReference>
<dbReference type="PROSITE" id="PS50089">
    <property type="entry name" value="ZF_RING_2"/>
    <property type="match status" value="1"/>
</dbReference>
<dbReference type="EMBL" id="CAJNOQ010004515">
    <property type="protein sequence ID" value="CAF1063041.1"/>
    <property type="molecule type" value="Genomic_DNA"/>
</dbReference>
<feature type="region of interest" description="Disordered" evidence="10">
    <location>
        <begin position="81"/>
        <end position="109"/>
    </location>
</feature>
<dbReference type="EMBL" id="CAJOBC010004514">
    <property type="protein sequence ID" value="CAF3831018.1"/>
    <property type="molecule type" value="Genomic_DNA"/>
</dbReference>
<feature type="region of interest" description="Disordered" evidence="10">
    <location>
        <begin position="152"/>
        <end position="179"/>
    </location>
</feature>
<dbReference type="InterPro" id="IPR001841">
    <property type="entry name" value="Znf_RING"/>
</dbReference>
<feature type="compositionally biased region" description="Low complexity" evidence="10">
    <location>
        <begin position="162"/>
        <end position="174"/>
    </location>
</feature>